<dbReference type="PANTHER" id="PTHR34479">
    <property type="entry name" value="COILED-COIL DOMAIN-CONTAINING PROTEIN 30"/>
    <property type="match status" value="1"/>
</dbReference>
<protein>
    <submittedName>
        <fullName evidence="2">Uncharacterized protein</fullName>
    </submittedName>
</protein>
<evidence type="ECO:0000313" key="2">
    <source>
        <dbReference type="EMBL" id="JAT06042.1"/>
    </source>
</evidence>
<dbReference type="InterPro" id="IPR052825">
    <property type="entry name" value="CCD-Prefoldin_beta-like"/>
</dbReference>
<feature type="coiled-coil region" evidence="1">
    <location>
        <begin position="38"/>
        <end position="65"/>
    </location>
</feature>
<keyword evidence="1" id="KW-0175">Coiled coil</keyword>
<reference evidence="2" key="1">
    <citation type="submission" date="2015-11" db="EMBL/GenBank/DDBJ databases">
        <title>De novo transcriptome assembly of four potential Pierce s Disease insect vectors from Arizona vineyards.</title>
        <authorList>
            <person name="Tassone E.E."/>
        </authorList>
    </citation>
    <scope>NUCLEOTIDE SEQUENCE</scope>
</reference>
<accession>A0A1B6K3K5</accession>
<dbReference type="PANTHER" id="PTHR34479:SF1">
    <property type="entry name" value="COILED-COIL DOMAIN-CONTAINING PROTEIN 30"/>
    <property type="match status" value="1"/>
</dbReference>
<dbReference type="EMBL" id="GECU01001665">
    <property type="protein sequence ID" value="JAT06042.1"/>
    <property type="molecule type" value="Transcribed_RNA"/>
</dbReference>
<evidence type="ECO:0000256" key="1">
    <source>
        <dbReference type="SAM" id="Coils"/>
    </source>
</evidence>
<gene>
    <name evidence="2" type="ORF">g.1527</name>
</gene>
<proteinExistence type="predicted"/>
<name>A0A1B6K3K5_9HEMI</name>
<feature type="coiled-coil region" evidence="1">
    <location>
        <begin position="116"/>
        <end position="199"/>
    </location>
</feature>
<dbReference type="AlphaFoldDB" id="A0A1B6K3K5"/>
<sequence>MLQPEDEWKEIQIRFVKEGLDFEALKPEDRLLHVWRWLVDAESNLKNSRRMLDKLHEQQNEEIEEMESYMGHIRDMAVKRADSLQFETVELRAQVDTVTKLLANTKLQPGSLDHQITQLLTEKSKLEEELDILKKLKVSTNSNGVNGDGEMLNEIIKVSSEKEVLRRQLTEMTDRVEVLEKATRQIELDNERLAFKESKHCCGPI</sequence>
<organism evidence="2">
    <name type="scientific">Homalodisca liturata</name>
    <dbReference type="NCBI Taxonomy" id="320908"/>
    <lineage>
        <taxon>Eukaryota</taxon>
        <taxon>Metazoa</taxon>
        <taxon>Ecdysozoa</taxon>
        <taxon>Arthropoda</taxon>
        <taxon>Hexapoda</taxon>
        <taxon>Insecta</taxon>
        <taxon>Pterygota</taxon>
        <taxon>Neoptera</taxon>
        <taxon>Paraneoptera</taxon>
        <taxon>Hemiptera</taxon>
        <taxon>Auchenorrhyncha</taxon>
        <taxon>Membracoidea</taxon>
        <taxon>Cicadellidae</taxon>
        <taxon>Cicadellinae</taxon>
        <taxon>Proconiini</taxon>
        <taxon>Homalodisca</taxon>
    </lineage>
</organism>